<dbReference type="EMBL" id="GG657450">
    <property type="protein sequence ID" value="OAT06013.1"/>
    <property type="molecule type" value="Genomic_DNA"/>
</dbReference>
<evidence type="ECO:0000313" key="7">
    <source>
        <dbReference type="EMBL" id="OAT06013.1"/>
    </source>
</evidence>
<dbReference type="InterPro" id="IPR051681">
    <property type="entry name" value="Ser/Thr_Kinases-Pseudokinases"/>
</dbReference>
<keyword evidence="4" id="KW-0067">ATP-binding</keyword>
<accession>A0A179UE50</accession>
<keyword evidence="8" id="KW-1185">Reference proteome</keyword>
<keyword evidence="2" id="KW-0547">Nucleotide-binding</keyword>
<dbReference type="PANTHER" id="PTHR44329">
    <property type="entry name" value="SERINE/THREONINE-PROTEIN KINASE TNNI3K-RELATED"/>
    <property type="match status" value="1"/>
</dbReference>
<dbReference type="InterPro" id="IPR000719">
    <property type="entry name" value="Prot_kinase_dom"/>
</dbReference>
<reference evidence="8" key="1">
    <citation type="journal article" date="2015" name="PLoS Genet.">
        <title>The dynamic genome and transcriptome of the human fungal pathogen Blastomyces and close relative Emmonsia.</title>
        <authorList>
            <person name="Munoz J.F."/>
            <person name="Gauthier G.M."/>
            <person name="Desjardins C.A."/>
            <person name="Gallo J.E."/>
            <person name="Holder J."/>
            <person name="Sullivan T.D."/>
            <person name="Marty A.J."/>
            <person name="Carmen J.C."/>
            <person name="Chen Z."/>
            <person name="Ding L."/>
            <person name="Gujja S."/>
            <person name="Magrini V."/>
            <person name="Misas E."/>
            <person name="Mitreva M."/>
            <person name="Priest M."/>
            <person name="Saif S."/>
            <person name="Whiston E.A."/>
            <person name="Young S."/>
            <person name="Zeng Q."/>
            <person name="Goldman W.E."/>
            <person name="Mardis E.R."/>
            <person name="Taylor J.W."/>
            <person name="McEwen J.G."/>
            <person name="Clay O.K."/>
            <person name="Klein B.S."/>
            <person name="Cuomo C.A."/>
        </authorList>
    </citation>
    <scope>NUCLEOTIDE SEQUENCE [LARGE SCALE GENOMIC DNA]</scope>
    <source>
        <strain evidence="8">SLH14081</strain>
    </source>
</reference>
<dbReference type="InterPro" id="IPR011009">
    <property type="entry name" value="Kinase-like_dom_sf"/>
</dbReference>
<dbReference type="GeneID" id="8510333"/>
<evidence type="ECO:0000313" key="8">
    <source>
        <dbReference type="Proteomes" id="UP000002038"/>
    </source>
</evidence>
<dbReference type="Pfam" id="PF00069">
    <property type="entry name" value="Pkinase"/>
    <property type="match status" value="1"/>
</dbReference>
<sequence>MEQITYGASSGIFKIEKPTILKCPFPGFEDDLRCEQRAYELLGRHPRIAHYYGRFNNVGCELEYYRNGCIDKIMTTMHGELPYLKWAEQIAEALVFMHSKGIIHCDLRTPNILVTDTFDIVLADFASCCIDGVKVSTVTNTARYRPPSWENYKEYKVSLQNDFFVFGSVVYFLITYEAPYKDLEDHEAIKLYTVGKFPDVSRWPLGRPAAHKFRRLAAVAPAQLSPLSIFPGRAYGELQNETTQECAEIRTMAGLHQEGCILGKTYIRTGGFSTLKGWYNILDIDSDVLESSPRQTPCDCPQSLGINRGPPPPPGPSSFSLLNITQAPPVLVSSRGSIPHPDMQSSEIHTVFEAGSAKVRALEGEVRHLKERNTELETKHRAELSRRKEEILRLEAEVI</sequence>
<dbReference type="GO" id="GO:0004674">
    <property type="term" value="F:protein serine/threonine kinase activity"/>
    <property type="evidence" value="ECO:0007669"/>
    <property type="project" value="UniProtKB-KW"/>
</dbReference>
<evidence type="ECO:0000256" key="1">
    <source>
        <dbReference type="ARBA" id="ARBA00022679"/>
    </source>
</evidence>
<organism evidence="7 8">
    <name type="scientific">Blastomyces gilchristii (strain SLH14081)</name>
    <name type="common">Blastomyces dermatitidis</name>
    <dbReference type="NCBI Taxonomy" id="559298"/>
    <lineage>
        <taxon>Eukaryota</taxon>
        <taxon>Fungi</taxon>
        <taxon>Dikarya</taxon>
        <taxon>Ascomycota</taxon>
        <taxon>Pezizomycotina</taxon>
        <taxon>Eurotiomycetes</taxon>
        <taxon>Eurotiomycetidae</taxon>
        <taxon>Onygenales</taxon>
        <taxon>Ajellomycetaceae</taxon>
        <taxon>Blastomyces</taxon>
    </lineage>
</organism>
<dbReference type="Proteomes" id="UP000002038">
    <property type="component" value="Unassembled WGS sequence"/>
</dbReference>
<dbReference type="SUPFAM" id="SSF56112">
    <property type="entry name" value="Protein kinase-like (PK-like)"/>
    <property type="match status" value="1"/>
</dbReference>
<feature type="domain" description="Protein kinase" evidence="6">
    <location>
        <begin position="1"/>
        <end position="392"/>
    </location>
</feature>
<evidence type="ECO:0000256" key="5">
    <source>
        <dbReference type="SAM" id="MobiDB-lite"/>
    </source>
</evidence>
<dbReference type="AlphaFoldDB" id="A0A179UE50"/>
<protein>
    <submittedName>
        <fullName evidence="7">Serine/threonine protein kinase</fullName>
    </submittedName>
</protein>
<dbReference type="OrthoDB" id="1668230at2759"/>
<evidence type="ECO:0000256" key="4">
    <source>
        <dbReference type="ARBA" id="ARBA00022840"/>
    </source>
</evidence>
<dbReference type="Gene3D" id="1.10.510.10">
    <property type="entry name" value="Transferase(Phosphotransferase) domain 1"/>
    <property type="match status" value="1"/>
</dbReference>
<dbReference type="PANTHER" id="PTHR44329:SF288">
    <property type="entry name" value="MITOGEN-ACTIVATED PROTEIN KINASE KINASE KINASE 20"/>
    <property type="match status" value="1"/>
</dbReference>
<dbReference type="VEuPathDB" id="FungiDB:BDBG_02312"/>
<dbReference type="KEGG" id="bgh:BDBG_02312"/>
<dbReference type="PROSITE" id="PS50011">
    <property type="entry name" value="PROTEIN_KINASE_DOM"/>
    <property type="match status" value="1"/>
</dbReference>
<evidence type="ECO:0000256" key="2">
    <source>
        <dbReference type="ARBA" id="ARBA00022741"/>
    </source>
</evidence>
<dbReference type="RefSeq" id="XP_002627641.2">
    <property type="nucleotide sequence ID" value="XM_002627595.2"/>
</dbReference>
<keyword evidence="1" id="KW-0808">Transferase</keyword>
<keyword evidence="3 7" id="KW-0418">Kinase</keyword>
<feature type="region of interest" description="Disordered" evidence="5">
    <location>
        <begin position="293"/>
        <end position="318"/>
    </location>
</feature>
<keyword evidence="7" id="KW-0723">Serine/threonine-protein kinase</keyword>
<name>A0A179UE50_BLAGS</name>
<evidence type="ECO:0000259" key="6">
    <source>
        <dbReference type="PROSITE" id="PS50011"/>
    </source>
</evidence>
<proteinExistence type="predicted"/>
<evidence type="ECO:0000256" key="3">
    <source>
        <dbReference type="ARBA" id="ARBA00022777"/>
    </source>
</evidence>
<dbReference type="GO" id="GO:0005524">
    <property type="term" value="F:ATP binding"/>
    <property type="evidence" value="ECO:0007669"/>
    <property type="project" value="UniProtKB-KW"/>
</dbReference>
<gene>
    <name evidence="7" type="ORF">BDBG_02312</name>
</gene>